<evidence type="ECO:0000256" key="1">
    <source>
        <dbReference type="PROSITE-ProRule" id="PRU00325"/>
    </source>
</evidence>
<dbReference type="GO" id="GO:0008270">
    <property type="term" value="F:zinc ion binding"/>
    <property type="evidence" value="ECO:0007669"/>
    <property type="project" value="UniProtKB-KW"/>
</dbReference>
<evidence type="ECO:0000313" key="3">
    <source>
        <dbReference type="EMBL" id="JAB69875.1"/>
    </source>
</evidence>
<dbReference type="InterPro" id="IPR011335">
    <property type="entry name" value="Restrct_endonuc-II-like"/>
</dbReference>
<dbReference type="EMBL" id="GANP01014593">
    <property type="protein sequence ID" value="JAB69875.1"/>
    <property type="molecule type" value="mRNA"/>
</dbReference>
<sequence>MKIVSLCLQTSGLQAHPHVITVKFDNVCGDIKIVESECSCKAGMSEKCKHTSATLIHCYRTGLGSLEDLSCTDIECQWTSKKKSVQQMYDTVPLSEFCHIKVASSITVSADQQASMGQLLRRAASDCAIERHRKRLRTLNANGCSQDTSRGPASTVPIMTLLHREVAVLQTKTSDEVIHHLCRVYGSDEVLRNIEESTRSQASSPAWHSYRKGLVTASIARTCMTKAKTFLRSKTPASVSPFLSLILRTNTITTAAMRAGIEKEPKAKLEYLKLLESEGHRAVIRNVGLMLLKEFPLIGCSPDGVCTFSCECCLGKVVLLEVKCPEKLENSFSNFKDRELKPLYATQVNVQMGVCGISISHFFVYVSEVSHCLCEVQFDATEFEMFKEPIVEIYKVQIIDELLHRVGL</sequence>
<dbReference type="InterPro" id="IPR007527">
    <property type="entry name" value="Znf_SWIM"/>
</dbReference>
<protein>
    <recommendedName>
        <fullName evidence="2">SWIM-type domain-containing protein</fullName>
    </recommendedName>
</protein>
<organism evidence="3">
    <name type="scientific">Ixodes ricinus</name>
    <name type="common">Common tick</name>
    <name type="synonym">Acarus ricinus</name>
    <dbReference type="NCBI Taxonomy" id="34613"/>
    <lineage>
        <taxon>Eukaryota</taxon>
        <taxon>Metazoa</taxon>
        <taxon>Ecdysozoa</taxon>
        <taxon>Arthropoda</taxon>
        <taxon>Chelicerata</taxon>
        <taxon>Arachnida</taxon>
        <taxon>Acari</taxon>
        <taxon>Parasitiformes</taxon>
        <taxon>Ixodida</taxon>
        <taxon>Ixodoidea</taxon>
        <taxon>Ixodidae</taxon>
        <taxon>Ixodinae</taxon>
        <taxon>Ixodes</taxon>
    </lineage>
</organism>
<keyword evidence="1" id="KW-0862">Zinc</keyword>
<proteinExistence type="evidence at transcript level"/>
<dbReference type="PANTHER" id="PTHR47526:SF3">
    <property type="entry name" value="PHD-TYPE DOMAIN-CONTAINING PROTEIN"/>
    <property type="match status" value="1"/>
</dbReference>
<keyword evidence="1" id="KW-0863">Zinc-finger</keyword>
<dbReference type="PROSITE" id="PS50966">
    <property type="entry name" value="ZF_SWIM"/>
    <property type="match status" value="1"/>
</dbReference>
<dbReference type="PANTHER" id="PTHR47526">
    <property type="entry name" value="ATP-DEPENDENT DNA HELICASE"/>
    <property type="match status" value="1"/>
</dbReference>
<keyword evidence="1" id="KW-0479">Metal-binding</keyword>
<dbReference type="Gene3D" id="3.90.320.10">
    <property type="match status" value="1"/>
</dbReference>
<dbReference type="SUPFAM" id="SSF52980">
    <property type="entry name" value="Restriction endonuclease-like"/>
    <property type="match status" value="1"/>
</dbReference>
<evidence type="ECO:0000259" key="2">
    <source>
        <dbReference type="PROSITE" id="PS50966"/>
    </source>
</evidence>
<accession>V5GI04</accession>
<dbReference type="InterPro" id="IPR019080">
    <property type="entry name" value="YqaJ_viral_recombinase"/>
</dbReference>
<dbReference type="GO" id="GO:0006281">
    <property type="term" value="P:DNA repair"/>
    <property type="evidence" value="ECO:0007669"/>
    <property type="project" value="UniProtKB-ARBA"/>
</dbReference>
<name>V5GI04_IXORI</name>
<reference evidence="3" key="1">
    <citation type="journal article" date="2015" name="Sci. Rep.">
        <title>Tissue- and time-dependent transcription in Ixodes ricinus salivary glands and midguts when blood feeding on the vertebrate host.</title>
        <authorList>
            <person name="Kotsyfakis M."/>
            <person name="Schwarz A."/>
            <person name="Erhart J."/>
            <person name="Ribeiro J.M."/>
        </authorList>
    </citation>
    <scope>NUCLEOTIDE SEQUENCE</scope>
    <source>
        <tissue evidence="3">Salivary gland and midgut</tissue>
    </source>
</reference>
<dbReference type="Pfam" id="PF09588">
    <property type="entry name" value="YqaJ"/>
    <property type="match status" value="1"/>
</dbReference>
<dbReference type="CDD" id="cd22343">
    <property type="entry name" value="PDDEXK_lambda_exonuclease-like"/>
    <property type="match status" value="1"/>
</dbReference>
<dbReference type="InterPro" id="IPR011604">
    <property type="entry name" value="PDDEXK-like_dom_sf"/>
</dbReference>
<dbReference type="AlphaFoldDB" id="V5GI04"/>
<feature type="domain" description="SWIM-type" evidence="2">
    <location>
        <begin position="20"/>
        <end position="59"/>
    </location>
</feature>